<dbReference type="Proteomes" id="UP000239485">
    <property type="component" value="Unassembled WGS sequence"/>
</dbReference>
<evidence type="ECO:0000259" key="2">
    <source>
        <dbReference type="PROSITE" id="PS50883"/>
    </source>
</evidence>
<dbReference type="CDD" id="cd01948">
    <property type="entry name" value="EAL"/>
    <property type="match status" value="1"/>
</dbReference>
<evidence type="ECO:0000313" key="4">
    <source>
        <dbReference type="EMBL" id="PPK96092.1"/>
    </source>
</evidence>
<organism evidence="4 5">
    <name type="scientific">Kineococcus xinjiangensis</name>
    <dbReference type="NCBI Taxonomy" id="512762"/>
    <lineage>
        <taxon>Bacteria</taxon>
        <taxon>Bacillati</taxon>
        <taxon>Actinomycetota</taxon>
        <taxon>Actinomycetes</taxon>
        <taxon>Kineosporiales</taxon>
        <taxon>Kineosporiaceae</taxon>
        <taxon>Kineococcus</taxon>
    </lineage>
</organism>
<dbReference type="Gene3D" id="3.20.20.450">
    <property type="entry name" value="EAL domain"/>
    <property type="match status" value="1"/>
</dbReference>
<feature type="domain" description="EAL" evidence="2">
    <location>
        <begin position="484"/>
        <end position="743"/>
    </location>
</feature>
<dbReference type="InterPro" id="IPR043128">
    <property type="entry name" value="Rev_trsase/Diguanyl_cyclase"/>
</dbReference>
<reference evidence="4 5" key="1">
    <citation type="submission" date="2018-02" db="EMBL/GenBank/DDBJ databases">
        <title>Genomic Encyclopedia of Archaeal and Bacterial Type Strains, Phase II (KMG-II): from individual species to whole genera.</title>
        <authorList>
            <person name="Goeker M."/>
        </authorList>
    </citation>
    <scope>NUCLEOTIDE SEQUENCE [LARGE SCALE GENOMIC DNA]</scope>
    <source>
        <strain evidence="4 5">DSM 22857</strain>
    </source>
</reference>
<dbReference type="AlphaFoldDB" id="A0A2S6IPB1"/>
<keyword evidence="5" id="KW-1185">Reference proteome</keyword>
<feature type="transmembrane region" description="Helical" evidence="1">
    <location>
        <begin position="195"/>
        <end position="214"/>
    </location>
</feature>
<feature type="transmembrane region" description="Helical" evidence="1">
    <location>
        <begin position="259"/>
        <end position="278"/>
    </location>
</feature>
<feature type="transmembrane region" description="Helical" evidence="1">
    <location>
        <begin position="226"/>
        <end position="247"/>
    </location>
</feature>
<dbReference type="InterPro" id="IPR000160">
    <property type="entry name" value="GGDEF_dom"/>
</dbReference>
<dbReference type="PANTHER" id="PTHR44757:SF2">
    <property type="entry name" value="BIOFILM ARCHITECTURE MAINTENANCE PROTEIN MBAA"/>
    <property type="match status" value="1"/>
</dbReference>
<dbReference type="SMART" id="SM00267">
    <property type="entry name" value="GGDEF"/>
    <property type="match status" value="1"/>
</dbReference>
<keyword evidence="1" id="KW-0472">Membrane</keyword>
<feature type="transmembrane region" description="Helical" evidence="1">
    <location>
        <begin position="165"/>
        <end position="183"/>
    </location>
</feature>
<dbReference type="Pfam" id="PF00990">
    <property type="entry name" value="GGDEF"/>
    <property type="match status" value="1"/>
</dbReference>
<sequence>MSGLYRPAVRRGPGRRTRRDWAPALLGVVVTVVLLSAWEVPPIVPALVALAACVTVLLALGAHRPKRWSPWALIALSQGLCSVSSFAAVAAGGRSAPATTLLVAAQLASAVLALHVLRVMVGRPRPPGGGPAARLDALIVAVVVALAAAHALAAGAGQGGPSPPALTPALNLVLMGLVLRLLVVSATSTAAVLRLQLAGLSAALSYLLASLPGARGHLAAAPLEPGLTVTMALLAWAATHPSMVLVFEPASLGRRRHASTQMLAALPLVAVPPCLWLLDGSGAAAALPTAAYLLVGALVAGLALLRGALALRASERRAAHDPLTDLLNRRGLAQAFATRQRRGAGAGGWVLCLLDVDDFKHVNDTYGHDVGDALILEVARRLARAVGPADAVARTGGDEFVLLLAAGPGHRAPEDVLAAAFGQPFPVAGRLVAVRASTGTTPVPDGSSMLQLLADADVAMYAAKAAGGGTVAFSEDLRRQVLGRRALVEDLRAVLAGGEAERVGGLHVLYQPLVDLGSSRVLACEALVRWRHPARGLVMPDDMLGAAEEHGLGRELDRLVLRAALAQLVRWDGAGLPPLSVSVNLGRSSTCHPGLALDVLDALAKVGLPASRLRLEITEHEHLPDDPAIAEEFQALVAAGVGLSLDDFGAGYASLDYLLRYPVSTLKLDRCLTASLIDQSASPLLEGVVGLAARLGLTVLAEGVETAEQRERLAGLGIDHGQGWYFARPLGGDDFAGHVLGRAPAPVLPAG</sequence>
<evidence type="ECO:0000256" key="1">
    <source>
        <dbReference type="SAM" id="Phobius"/>
    </source>
</evidence>
<evidence type="ECO:0000259" key="3">
    <source>
        <dbReference type="PROSITE" id="PS50887"/>
    </source>
</evidence>
<dbReference type="PROSITE" id="PS50887">
    <property type="entry name" value="GGDEF"/>
    <property type="match status" value="1"/>
</dbReference>
<proteinExistence type="predicted"/>
<dbReference type="EMBL" id="PTJD01000005">
    <property type="protein sequence ID" value="PPK96092.1"/>
    <property type="molecule type" value="Genomic_DNA"/>
</dbReference>
<dbReference type="SMART" id="SM00052">
    <property type="entry name" value="EAL"/>
    <property type="match status" value="1"/>
</dbReference>
<dbReference type="InterPro" id="IPR029787">
    <property type="entry name" value="Nucleotide_cyclase"/>
</dbReference>
<dbReference type="Pfam" id="PF00563">
    <property type="entry name" value="EAL"/>
    <property type="match status" value="1"/>
</dbReference>
<dbReference type="PROSITE" id="PS50883">
    <property type="entry name" value="EAL"/>
    <property type="match status" value="1"/>
</dbReference>
<dbReference type="SUPFAM" id="SSF141868">
    <property type="entry name" value="EAL domain-like"/>
    <property type="match status" value="1"/>
</dbReference>
<feature type="transmembrane region" description="Helical" evidence="1">
    <location>
        <begin position="290"/>
        <end position="309"/>
    </location>
</feature>
<accession>A0A2S6IPB1</accession>
<protein>
    <submittedName>
        <fullName evidence="4">Diguanylate cyclase (GGDEF)-like protein</fullName>
    </submittedName>
</protein>
<feature type="transmembrane region" description="Helical" evidence="1">
    <location>
        <begin position="71"/>
        <end position="92"/>
    </location>
</feature>
<feature type="transmembrane region" description="Helical" evidence="1">
    <location>
        <begin position="98"/>
        <end position="121"/>
    </location>
</feature>
<keyword evidence="1" id="KW-0812">Transmembrane</keyword>
<feature type="transmembrane region" description="Helical" evidence="1">
    <location>
        <begin position="44"/>
        <end position="62"/>
    </location>
</feature>
<evidence type="ECO:0000313" key="5">
    <source>
        <dbReference type="Proteomes" id="UP000239485"/>
    </source>
</evidence>
<dbReference type="SUPFAM" id="SSF55073">
    <property type="entry name" value="Nucleotide cyclase"/>
    <property type="match status" value="1"/>
</dbReference>
<name>A0A2S6IPB1_9ACTN</name>
<dbReference type="InterPro" id="IPR001633">
    <property type="entry name" value="EAL_dom"/>
</dbReference>
<keyword evidence="1" id="KW-1133">Transmembrane helix</keyword>
<feature type="domain" description="GGDEF" evidence="3">
    <location>
        <begin position="347"/>
        <end position="476"/>
    </location>
</feature>
<gene>
    <name evidence="4" type="ORF">CLV92_105194</name>
</gene>
<dbReference type="InterPro" id="IPR052155">
    <property type="entry name" value="Biofilm_reg_signaling"/>
</dbReference>
<dbReference type="Gene3D" id="3.30.70.270">
    <property type="match status" value="1"/>
</dbReference>
<comment type="caution">
    <text evidence="4">The sequence shown here is derived from an EMBL/GenBank/DDBJ whole genome shotgun (WGS) entry which is preliminary data.</text>
</comment>
<dbReference type="CDD" id="cd01949">
    <property type="entry name" value="GGDEF"/>
    <property type="match status" value="1"/>
</dbReference>
<dbReference type="InterPro" id="IPR035919">
    <property type="entry name" value="EAL_sf"/>
</dbReference>
<feature type="transmembrane region" description="Helical" evidence="1">
    <location>
        <begin position="21"/>
        <end position="38"/>
    </location>
</feature>
<dbReference type="NCBIfam" id="TIGR00254">
    <property type="entry name" value="GGDEF"/>
    <property type="match status" value="1"/>
</dbReference>
<feature type="transmembrane region" description="Helical" evidence="1">
    <location>
        <begin position="133"/>
        <end position="153"/>
    </location>
</feature>
<dbReference type="PANTHER" id="PTHR44757">
    <property type="entry name" value="DIGUANYLATE CYCLASE DGCP"/>
    <property type="match status" value="1"/>
</dbReference>